<dbReference type="AlphaFoldDB" id="A0A061H7P4"/>
<protein>
    <recommendedName>
        <fullName evidence="6">MARVEL domain-containing protein</fullName>
    </recommendedName>
</protein>
<evidence type="ECO:0000256" key="5">
    <source>
        <dbReference type="SAM" id="Phobius"/>
    </source>
</evidence>
<evidence type="ECO:0000313" key="7">
    <source>
        <dbReference type="EMBL" id="EPQ28658.1"/>
    </source>
</evidence>
<dbReference type="HOGENOM" id="CLU_109463_0_1_1"/>
<feature type="transmembrane region" description="Helical" evidence="5">
    <location>
        <begin position="12"/>
        <end position="34"/>
    </location>
</feature>
<evidence type="ECO:0000256" key="2">
    <source>
        <dbReference type="ARBA" id="ARBA00022692"/>
    </source>
</evidence>
<organism evidence="7 8">
    <name type="scientific">Pseudozyma flocculosa PF-1</name>
    <dbReference type="NCBI Taxonomy" id="1277687"/>
    <lineage>
        <taxon>Eukaryota</taxon>
        <taxon>Fungi</taxon>
        <taxon>Dikarya</taxon>
        <taxon>Basidiomycota</taxon>
        <taxon>Ustilaginomycotina</taxon>
        <taxon>Ustilaginomycetes</taxon>
        <taxon>Ustilaginales</taxon>
        <taxon>Ustilaginaceae</taxon>
        <taxon>Pseudozyma</taxon>
    </lineage>
</organism>
<dbReference type="eggNOG" id="ENOG502S522">
    <property type="taxonomic scope" value="Eukaryota"/>
</dbReference>
<name>A0A061H7P4_9BASI</name>
<dbReference type="InterPro" id="IPR008253">
    <property type="entry name" value="Marvel"/>
</dbReference>
<keyword evidence="2 5" id="KW-0812">Transmembrane</keyword>
<reference evidence="7 8" key="1">
    <citation type="journal article" date="2013" name="Plant Cell">
        <title>The transition from a phytopathogenic smut ancestor to an anamorphic biocontrol agent deciphered by comparative whole-genome analysis.</title>
        <authorList>
            <person name="Lefebvre F."/>
            <person name="Joly D.L."/>
            <person name="Labbe C."/>
            <person name="Teichmann B."/>
            <person name="Linning R."/>
            <person name="Belzile F."/>
            <person name="Bakkeren G."/>
            <person name="Belanger R.R."/>
        </authorList>
    </citation>
    <scope>NUCLEOTIDE SEQUENCE [LARGE SCALE GENOMIC DNA]</scope>
    <source>
        <strain evidence="7 8">PF-1</strain>
    </source>
</reference>
<evidence type="ECO:0000256" key="4">
    <source>
        <dbReference type="ARBA" id="ARBA00023136"/>
    </source>
</evidence>
<evidence type="ECO:0000256" key="3">
    <source>
        <dbReference type="ARBA" id="ARBA00022989"/>
    </source>
</evidence>
<dbReference type="OrthoDB" id="2117453at2759"/>
<dbReference type="Proteomes" id="UP000053664">
    <property type="component" value="Unassembled WGS sequence"/>
</dbReference>
<dbReference type="EMBL" id="KE361634">
    <property type="protein sequence ID" value="EPQ28658.1"/>
    <property type="molecule type" value="Genomic_DNA"/>
</dbReference>
<sequence>MVDTSAAIRRGHPIIFILFTALSFITAVIASTLVSDYNSNNNAPSDGVNGAVRFLVFCGWWGFLFGILFTVFFLTGKGGILTSIAGHGIWIFLTWLFFVAGAGALTNNVDGSCGNRGPSFPYCNSVKALEAFSWMAWIILTLMLGIVAFVGAGSFRGGRSVKEGLA</sequence>
<evidence type="ECO:0000259" key="6">
    <source>
        <dbReference type="Pfam" id="PF01284"/>
    </source>
</evidence>
<keyword evidence="3 5" id="KW-1133">Transmembrane helix</keyword>
<keyword evidence="4 5" id="KW-0472">Membrane</keyword>
<accession>A0A061H7P4</accession>
<feature type="transmembrane region" description="Helical" evidence="5">
    <location>
        <begin position="134"/>
        <end position="155"/>
    </location>
</feature>
<comment type="subcellular location">
    <subcellularLocation>
        <location evidence="1">Membrane</location>
        <topology evidence="1">Multi-pass membrane protein</topology>
    </subcellularLocation>
</comment>
<feature type="transmembrane region" description="Helical" evidence="5">
    <location>
        <begin position="88"/>
        <end position="106"/>
    </location>
</feature>
<dbReference type="KEGG" id="pfp:PFL1_03961"/>
<dbReference type="GO" id="GO:0016020">
    <property type="term" value="C:membrane"/>
    <property type="evidence" value="ECO:0007669"/>
    <property type="project" value="UniProtKB-SubCell"/>
</dbReference>
<dbReference type="Pfam" id="PF01284">
    <property type="entry name" value="MARVEL"/>
    <property type="match status" value="1"/>
</dbReference>
<dbReference type="RefSeq" id="XP_007879675.1">
    <property type="nucleotide sequence ID" value="XM_007881484.1"/>
</dbReference>
<feature type="transmembrane region" description="Helical" evidence="5">
    <location>
        <begin position="54"/>
        <end position="76"/>
    </location>
</feature>
<evidence type="ECO:0000256" key="1">
    <source>
        <dbReference type="ARBA" id="ARBA00004141"/>
    </source>
</evidence>
<gene>
    <name evidence="7" type="ORF">PFL1_03961</name>
</gene>
<evidence type="ECO:0000313" key="8">
    <source>
        <dbReference type="Proteomes" id="UP000053664"/>
    </source>
</evidence>
<proteinExistence type="predicted"/>
<dbReference type="GeneID" id="19318068"/>
<feature type="domain" description="MARVEL" evidence="6">
    <location>
        <begin position="18"/>
        <end position="141"/>
    </location>
</feature>